<keyword evidence="1" id="KW-0472">Membrane</keyword>
<accession>A0A5M8QCK7</accession>
<dbReference type="Proteomes" id="UP000323221">
    <property type="component" value="Unassembled WGS sequence"/>
</dbReference>
<keyword evidence="1" id="KW-1133">Transmembrane helix</keyword>
<organism evidence="2 3">
    <name type="scientific">Agrococcus sediminis</name>
    <dbReference type="NCBI Taxonomy" id="2599924"/>
    <lineage>
        <taxon>Bacteria</taxon>
        <taxon>Bacillati</taxon>
        <taxon>Actinomycetota</taxon>
        <taxon>Actinomycetes</taxon>
        <taxon>Micrococcales</taxon>
        <taxon>Microbacteriaceae</taxon>
        <taxon>Agrococcus</taxon>
    </lineage>
</organism>
<gene>
    <name evidence="2" type="ORF">FQ330_06480</name>
</gene>
<feature type="transmembrane region" description="Helical" evidence="1">
    <location>
        <begin position="62"/>
        <end position="86"/>
    </location>
</feature>
<protein>
    <submittedName>
        <fullName evidence="2">Uncharacterized protein</fullName>
    </submittedName>
</protein>
<evidence type="ECO:0000313" key="2">
    <source>
        <dbReference type="EMBL" id="KAA6433729.1"/>
    </source>
</evidence>
<dbReference type="EMBL" id="VOIR01000013">
    <property type="protein sequence ID" value="KAA6433729.1"/>
    <property type="molecule type" value="Genomic_DNA"/>
</dbReference>
<feature type="transmembrane region" description="Helical" evidence="1">
    <location>
        <begin position="27"/>
        <end position="50"/>
    </location>
</feature>
<proteinExistence type="predicted"/>
<dbReference type="AlphaFoldDB" id="A0A5M8QCK7"/>
<name>A0A5M8QCK7_9MICO</name>
<keyword evidence="3" id="KW-1185">Reference proteome</keyword>
<evidence type="ECO:0000313" key="3">
    <source>
        <dbReference type="Proteomes" id="UP000323221"/>
    </source>
</evidence>
<keyword evidence="1" id="KW-0812">Transmembrane</keyword>
<reference evidence="2 3" key="1">
    <citation type="submission" date="2019-08" db="EMBL/GenBank/DDBJ databases">
        <title>Agrococcus lahaulensis sp. nov., isolated from a cold desert of the Indian Himalayas.</title>
        <authorList>
            <person name="Qu J.H."/>
        </authorList>
    </citation>
    <scope>NUCLEOTIDE SEQUENCE [LARGE SCALE GENOMIC DNA]</scope>
    <source>
        <strain evidence="2 3">NS18</strain>
    </source>
</reference>
<comment type="caution">
    <text evidence="2">The sequence shown here is derived from an EMBL/GenBank/DDBJ whole genome shotgun (WGS) entry which is preliminary data.</text>
</comment>
<dbReference type="OrthoDB" id="8160542at2"/>
<sequence>MLIADGSSLRIVVDPERRRPVARVYRVLAIGAGVTAAWAALWFGGALVGGLTGVDPLGLGRFALLALGGVGMVCAALIAALAVWSAGVVHHVERRFPLGATLLAVGPAGVEGPAGLVPYEALQRVAVRWHGVRLRPTLTLGDVAGREVGRAIGRRTGLDAHRSVLLLPHGAPEVALHAGPFADDREFARVVDALRFELGRRGMRLDADKG</sequence>
<evidence type="ECO:0000256" key="1">
    <source>
        <dbReference type="SAM" id="Phobius"/>
    </source>
</evidence>
<dbReference type="RefSeq" id="WP_146356156.1">
    <property type="nucleotide sequence ID" value="NZ_VOIR01000013.1"/>
</dbReference>